<keyword evidence="3" id="KW-1185">Reference proteome</keyword>
<evidence type="ECO:0000313" key="2">
    <source>
        <dbReference type="EMBL" id="PTB42163.1"/>
    </source>
</evidence>
<proteinExistence type="predicted"/>
<dbReference type="EMBL" id="KZ679260">
    <property type="protein sequence ID" value="PTB42163.1"/>
    <property type="molecule type" value="Genomic_DNA"/>
</dbReference>
<evidence type="ECO:0000313" key="3">
    <source>
        <dbReference type="Proteomes" id="UP000240493"/>
    </source>
</evidence>
<protein>
    <submittedName>
        <fullName evidence="2">Uncharacterized protein</fullName>
    </submittedName>
</protein>
<gene>
    <name evidence="2" type="ORF">M441DRAFT_385354</name>
</gene>
<reference evidence="2 3" key="1">
    <citation type="submission" date="2016-07" db="EMBL/GenBank/DDBJ databases">
        <title>Multiple horizontal gene transfer events from other fungi enriched the ability of initially mycotrophic Trichoderma (Ascomycota) to feed on dead plant biomass.</title>
        <authorList>
            <consortium name="DOE Joint Genome Institute"/>
            <person name="Aerts A."/>
            <person name="Atanasova L."/>
            <person name="Chenthamara K."/>
            <person name="Zhang J."/>
            <person name="Grujic M."/>
            <person name="Henrissat B."/>
            <person name="Kuo A."/>
            <person name="Salamov A."/>
            <person name="Lipzen A."/>
            <person name="Labutti K."/>
            <person name="Barry K."/>
            <person name="Miao Y."/>
            <person name="Rahimi M.J."/>
            <person name="Shen Q."/>
            <person name="Grigoriev I.V."/>
            <person name="Kubicek C.P."/>
            <person name="Druzhinina I.S."/>
        </authorList>
    </citation>
    <scope>NUCLEOTIDE SEQUENCE [LARGE SCALE GENOMIC DNA]</scope>
    <source>
        <strain evidence="2 3">CBS 433.97</strain>
    </source>
</reference>
<name>A0A2T3ZBH3_TRIA4</name>
<dbReference type="AlphaFoldDB" id="A0A2T3ZBH3"/>
<organism evidence="2 3">
    <name type="scientific">Trichoderma asperellum (strain ATCC 204424 / CBS 433.97 / NBRC 101777)</name>
    <dbReference type="NCBI Taxonomy" id="1042311"/>
    <lineage>
        <taxon>Eukaryota</taxon>
        <taxon>Fungi</taxon>
        <taxon>Dikarya</taxon>
        <taxon>Ascomycota</taxon>
        <taxon>Pezizomycotina</taxon>
        <taxon>Sordariomycetes</taxon>
        <taxon>Hypocreomycetidae</taxon>
        <taxon>Hypocreales</taxon>
        <taxon>Hypocreaceae</taxon>
        <taxon>Trichoderma</taxon>
    </lineage>
</organism>
<dbReference type="Proteomes" id="UP000240493">
    <property type="component" value="Unassembled WGS sequence"/>
</dbReference>
<evidence type="ECO:0000256" key="1">
    <source>
        <dbReference type="SAM" id="MobiDB-lite"/>
    </source>
</evidence>
<accession>A0A2T3ZBH3</accession>
<sequence>MMPRFPWQLKRKVGWAESPGQQQDQAGAGWKRISYPWIAAAQQVDTAERQRGSEADKRRERGDEGPVPRSHQILTTPALLILTEAGGVDLCKPGTLHQPPNLYFSFVDRPFSPPPSPASDTLLSSLFSLAGRPSPVAS</sequence>
<feature type="region of interest" description="Disordered" evidence="1">
    <location>
        <begin position="43"/>
        <end position="72"/>
    </location>
</feature>
<feature type="compositionally biased region" description="Basic and acidic residues" evidence="1">
    <location>
        <begin position="46"/>
        <end position="66"/>
    </location>
</feature>